<dbReference type="CDD" id="cd00167">
    <property type="entry name" value="SANT"/>
    <property type="match status" value="2"/>
</dbReference>
<dbReference type="InterPro" id="IPR001005">
    <property type="entry name" value="SANT/Myb"/>
</dbReference>
<dbReference type="PROSITE" id="PS50090">
    <property type="entry name" value="MYB_LIKE"/>
    <property type="match status" value="2"/>
</dbReference>
<reference evidence="3 4" key="1">
    <citation type="submission" date="2016-11" db="EMBL/GenBank/DDBJ databases">
        <title>The macronuclear genome of Stentor coeruleus: a giant cell with tiny introns.</title>
        <authorList>
            <person name="Slabodnick M."/>
            <person name="Ruby J.G."/>
            <person name="Reiff S.B."/>
            <person name="Swart E.C."/>
            <person name="Gosai S."/>
            <person name="Prabakaran S."/>
            <person name="Witkowska E."/>
            <person name="Larue G.E."/>
            <person name="Fisher S."/>
            <person name="Freeman R.M."/>
            <person name="Gunawardena J."/>
            <person name="Chu W."/>
            <person name="Stover N.A."/>
            <person name="Gregory B.D."/>
            <person name="Nowacki M."/>
            <person name="Derisi J."/>
            <person name="Roy S.W."/>
            <person name="Marshall W.F."/>
            <person name="Sood P."/>
        </authorList>
    </citation>
    <scope>NUCLEOTIDE SEQUENCE [LARGE SCALE GENOMIC DNA]</scope>
    <source>
        <strain evidence="3">WM001</strain>
    </source>
</reference>
<evidence type="ECO:0000313" key="4">
    <source>
        <dbReference type="Proteomes" id="UP000187209"/>
    </source>
</evidence>
<dbReference type="Pfam" id="PF13921">
    <property type="entry name" value="Myb_DNA-bind_6"/>
    <property type="match status" value="1"/>
</dbReference>
<dbReference type="InterPro" id="IPR009057">
    <property type="entry name" value="Homeodomain-like_sf"/>
</dbReference>
<protein>
    <recommendedName>
        <fullName evidence="5">Myb-like DNA-binding domain containing protein</fullName>
    </recommendedName>
</protein>
<organism evidence="3 4">
    <name type="scientific">Stentor coeruleus</name>
    <dbReference type="NCBI Taxonomy" id="5963"/>
    <lineage>
        <taxon>Eukaryota</taxon>
        <taxon>Sar</taxon>
        <taxon>Alveolata</taxon>
        <taxon>Ciliophora</taxon>
        <taxon>Postciliodesmatophora</taxon>
        <taxon>Heterotrichea</taxon>
        <taxon>Heterotrichida</taxon>
        <taxon>Stentoridae</taxon>
        <taxon>Stentor</taxon>
    </lineage>
</organism>
<sequence length="270" mass="31080">MDIGDYLRKQFKESGSQQFHIEGDIWLVPCVANYSQNEFKPLLKPLACNIQPESQSNKQGWTSIEDEILLKIVSSRGAKAWSAIAKELNTMIHDGSTIRHGRHCRERWFNHIDPNLKKGGWTEEEDQYVISQQQLLGNRWSEIAKKLPGRTENSVKNRFKSLMKKKAGFDIKDDYSTSYENTSEKDADITTASPNFNTLMLFSPQIVNFNYTESLQMSPQESFIRPTPVIMRSISQKLPSVQKIIETKERLKQELLETTPSPSAFLHLRN</sequence>
<dbReference type="PANTHER" id="PTHR45614:SF274">
    <property type="entry name" value="MYB-LIKE DNA-BINDING PROTEIN"/>
    <property type="match status" value="1"/>
</dbReference>
<dbReference type="InterPro" id="IPR050560">
    <property type="entry name" value="MYB_TF"/>
</dbReference>
<dbReference type="SMART" id="SM00717">
    <property type="entry name" value="SANT"/>
    <property type="match status" value="2"/>
</dbReference>
<feature type="domain" description="Myb-like" evidence="1">
    <location>
        <begin position="53"/>
        <end position="112"/>
    </location>
</feature>
<accession>A0A1R2D4C0</accession>
<evidence type="ECO:0000313" key="3">
    <source>
        <dbReference type="EMBL" id="OMJ96061.1"/>
    </source>
</evidence>
<proteinExistence type="predicted"/>
<comment type="caution">
    <text evidence="3">The sequence shown here is derived from an EMBL/GenBank/DDBJ whole genome shotgun (WGS) entry which is preliminary data.</text>
</comment>
<dbReference type="InterPro" id="IPR017930">
    <property type="entry name" value="Myb_dom"/>
</dbReference>
<dbReference type="PROSITE" id="PS51294">
    <property type="entry name" value="HTH_MYB"/>
    <property type="match status" value="1"/>
</dbReference>
<dbReference type="SUPFAM" id="SSF46689">
    <property type="entry name" value="Homeodomain-like"/>
    <property type="match status" value="2"/>
</dbReference>
<evidence type="ECO:0000259" key="2">
    <source>
        <dbReference type="PROSITE" id="PS51294"/>
    </source>
</evidence>
<dbReference type="PANTHER" id="PTHR45614">
    <property type="entry name" value="MYB PROTEIN-RELATED"/>
    <property type="match status" value="1"/>
</dbReference>
<dbReference type="EMBL" id="MPUH01000004">
    <property type="protein sequence ID" value="OMJ96061.1"/>
    <property type="molecule type" value="Genomic_DNA"/>
</dbReference>
<dbReference type="GO" id="GO:0000981">
    <property type="term" value="F:DNA-binding transcription factor activity, RNA polymerase II-specific"/>
    <property type="evidence" value="ECO:0007669"/>
    <property type="project" value="TreeGrafter"/>
</dbReference>
<keyword evidence="4" id="KW-1185">Reference proteome</keyword>
<gene>
    <name evidence="3" type="ORF">SteCoe_443</name>
</gene>
<dbReference type="GO" id="GO:0000978">
    <property type="term" value="F:RNA polymerase II cis-regulatory region sequence-specific DNA binding"/>
    <property type="evidence" value="ECO:0007669"/>
    <property type="project" value="TreeGrafter"/>
</dbReference>
<evidence type="ECO:0008006" key="5">
    <source>
        <dbReference type="Google" id="ProtNLM"/>
    </source>
</evidence>
<dbReference type="OrthoDB" id="2143914at2759"/>
<dbReference type="GO" id="GO:0005634">
    <property type="term" value="C:nucleus"/>
    <property type="evidence" value="ECO:0007669"/>
    <property type="project" value="TreeGrafter"/>
</dbReference>
<dbReference type="AlphaFoldDB" id="A0A1R2D4C0"/>
<dbReference type="Gene3D" id="1.10.10.60">
    <property type="entry name" value="Homeodomain-like"/>
    <property type="match status" value="2"/>
</dbReference>
<feature type="domain" description="Myb-like" evidence="1">
    <location>
        <begin position="113"/>
        <end position="163"/>
    </location>
</feature>
<feature type="domain" description="HTH myb-type" evidence="2">
    <location>
        <begin position="113"/>
        <end position="167"/>
    </location>
</feature>
<dbReference type="Proteomes" id="UP000187209">
    <property type="component" value="Unassembled WGS sequence"/>
</dbReference>
<evidence type="ECO:0000259" key="1">
    <source>
        <dbReference type="PROSITE" id="PS50090"/>
    </source>
</evidence>
<name>A0A1R2D4C0_9CILI</name>